<dbReference type="PANTHER" id="PTHR10694">
    <property type="entry name" value="LYSINE-SPECIFIC DEMETHYLASE"/>
    <property type="match status" value="1"/>
</dbReference>
<dbReference type="Gene3D" id="2.60.120.650">
    <property type="entry name" value="Cupin"/>
    <property type="match status" value="1"/>
</dbReference>
<dbReference type="Pfam" id="PF02375">
    <property type="entry name" value="JmjN"/>
    <property type="match status" value="1"/>
</dbReference>
<dbReference type="Pfam" id="PF02928">
    <property type="entry name" value="zf-C5HC2"/>
    <property type="match status" value="1"/>
</dbReference>
<evidence type="ECO:0000259" key="3">
    <source>
        <dbReference type="PROSITE" id="PS51184"/>
    </source>
</evidence>
<keyword evidence="5" id="KW-1185">Reference proteome</keyword>
<name>A0ABD3LCZ9_EUCGL</name>
<organism evidence="4 5">
    <name type="scientific">Eucalyptus globulus</name>
    <name type="common">Tasmanian blue gum</name>
    <dbReference type="NCBI Taxonomy" id="34317"/>
    <lineage>
        <taxon>Eukaryota</taxon>
        <taxon>Viridiplantae</taxon>
        <taxon>Streptophyta</taxon>
        <taxon>Embryophyta</taxon>
        <taxon>Tracheophyta</taxon>
        <taxon>Spermatophyta</taxon>
        <taxon>Magnoliopsida</taxon>
        <taxon>eudicotyledons</taxon>
        <taxon>Gunneridae</taxon>
        <taxon>Pentapetalae</taxon>
        <taxon>rosids</taxon>
        <taxon>malvids</taxon>
        <taxon>Myrtales</taxon>
        <taxon>Myrtaceae</taxon>
        <taxon>Myrtoideae</taxon>
        <taxon>Eucalypteae</taxon>
        <taxon>Eucalyptus</taxon>
    </lineage>
</organism>
<dbReference type="PANTHER" id="PTHR10694:SF54">
    <property type="entry name" value="INACTIVE LYSINE-SPECIFIC DEMETHYLASE JMJ19-RELATED"/>
    <property type="match status" value="1"/>
</dbReference>
<evidence type="ECO:0000259" key="2">
    <source>
        <dbReference type="PROSITE" id="PS51183"/>
    </source>
</evidence>
<dbReference type="Pfam" id="PF02373">
    <property type="entry name" value="JmjC"/>
    <property type="match status" value="1"/>
</dbReference>
<dbReference type="EMBL" id="JBJKBG010000002">
    <property type="protein sequence ID" value="KAL3749619.1"/>
    <property type="molecule type" value="Genomic_DNA"/>
</dbReference>
<sequence length="787" mass="87726">MNLCWFVWDLELRSNFNGNWQMGTKRPKPEDPSVPPGFASLTSFLLKRAQEADAEPAVAHDSINRRPWVLHHESGTRHGARDSDSAKHEAEAVVVQAGGDTENAITCIFEEAPVFQPTEEEFGDPLAYLTSLHQRAEAYGICRVVPPPSWKPLCQLTEKNIWGSARFRTQVQRLDLLLNTHLPRETVKCNGNADCKNQNIFTRHPCEDGCLCTEGIQWECGPEYTLETFKKYADDFQENYFLKKDYDMKSDDDVQNIECEYRQICENPTNKIEVLCSDDLDSRTFGSGFSSTFNSGWNLNDLPRLSGSLLSFESFSTCSILAPKLHVGMCFATSLWKCEEHCLYSVCYTHIGAPTIWYCVPGRYRAKFEAIVKKYSMELLSVQHGLNVFSHISPSTLKSQGIPVYRCAQNPGELVVIFPGAYKSGFSCGFNCVESVNVAPLDWLSHGQNIVELYREKRRKTMISHDKLLLGGAREAARAQWELLLLKKETADNLRWKHACGKDGILVKALKSRVKWESLRRKYLCNSSQSKKMDQNFDASSKRECGICHFDLHLSAVSCKCSRDRYSCLDHATQICSCAWTNKVFLFRYEVGELNLLIEALEGKLSAVYKWAKALGLAFKTSTEDLLVSSVLVSKSTSDAEPTDSGQKVSTSASITSSVIKAELKEHLIKKMSSDGLRGEVNNDFGKAESSSHSHRHIIGVLSESASVSVSSDSEDEITNFVSHSGVKAAESNNDMASTKQSIVDSPTSTVKKAPSFGKLAPGKLMAKDARSCSPLNVIVLSDDDND</sequence>
<dbReference type="InterPro" id="IPR004198">
    <property type="entry name" value="Znf_C5HC2"/>
</dbReference>
<dbReference type="GO" id="GO:0006355">
    <property type="term" value="P:regulation of DNA-templated transcription"/>
    <property type="evidence" value="ECO:0007669"/>
    <property type="project" value="UniProtKB-ARBA"/>
</dbReference>
<dbReference type="PROSITE" id="PS51183">
    <property type="entry name" value="JMJN"/>
    <property type="match status" value="1"/>
</dbReference>
<feature type="domain" description="JmjN" evidence="2">
    <location>
        <begin position="112"/>
        <end position="153"/>
    </location>
</feature>
<comment type="caution">
    <text evidence="4">The sequence shown here is derived from an EMBL/GenBank/DDBJ whole genome shotgun (WGS) entry which is preliminary data.</text>
</comment>
<protein>
    <submittedName>
        <fullName evidence="4">Uncharacterized protein</fullName>
    </submittedName>
</protein>
<dbReference type="InterPro" id="IPR003347">
    <property type="entry name" value="JmjC_dom"/>
</dbReference>
<dbReference type="PROSITE" id="PS51184">
    <property type="entry name" value="JMJC"/>
    <property type="match status" value="1"/>
</dbReference>
<dbReference type="AlphaFoldDB" id="A0ABD3LCZ9"/>
<evidence type="ECO:0000256" key="1">
    <source>
        <dbReference type="SAM" id="MobiDB-lite"/>
    </source>
</evidence>
<reference evidence="4 5" key="1">
    <citation type="submission" date="2024-11" db="EMBL/GenBank/DDBJ databases">
        <title>Chromosome-level genome assembly of Eucalyptus globulus Labill. provides insights into its genome evolution.</title>
        <authorList>
            <person name="Li X."/>
        </authorList>
    </citation>
    <scope>NUCLEOTIDE SEQUENCE [LARGE SCALE GENOMIC DNA]</scope>
    <source>
        <strain evidence="4">CL2024</strain>
        <tissue evidence="4">Fresh tender leaves</tissue>
    </source>
</reference>
<evidence type="ECO:0000313" key="4">
    <source>
        <dbReference type="EMBL" id="KAL3749619.1"/>
    </source>
</evidence>
<dbReference type="SUPFAM" id="SSF51197">
    <property type="entry name" value="Clavaminate synthase-like"/>
    <property type="match status" value="1"/>
</dbReference>
<accession>A0ABD3LCZ9</accession>
<feature type="domain" description="JmjC" evidence="3">
    <location>
        <begin position="291"/>
        <end position="455"/>
    </location>
</feature>
<proteinExistence type="predicted"/>
<dbReference type="SMART" id="SM00558">
    <property type="entry name" value="JmjC"/>
    <property type="match status" value="1"/>
</dbReference>
<dbReference type="SMART" id="SM00545">
    <property type="entry name" value="JmjN"/>
    <property type="match status" value="1"/>
</dbReference>
<feature type="region of interest" description="Disordered" evidence="1">
    <location>
        <begin position="732"/>
        <end position="752"/>
    </location>
</feature>
<dbReference type="InterPro" id="IPR003349">
    <property type="entry name" value="JmjN"/>
</dbReference>
<gene>
    <name evidence="4" type="ORF">ACJRO7_010709</name>
</gene>
<feature type="compositionally biased region" description="Polar residues" evidence="1">
    <location>
        <begin position="732"/>
        <end position="751"/>
    </location>
</feature>
<dbReference type="Proteomes" id="UP001634007">
    <property type="component" value="Unassembled WGS sequence"/>
</dbReference>
<evidence type="ECO:0000313" key="5">
    <source>
        <dbReference type="Proteomes" id="UP001634007"/>
    </source>
</evidence>